<dbReference type="AlphaFoldDB" id="A0A5C5YZ03"/>
<keyword evidence="2" id="KW-0812">Transmembrane</keyword>
<dbReference type="EMBL" id="SJPJ01000001">
    <property type="protein sequence ID" value="TWT79791.1"/>
    <property type="molecule type" value="Genomic_DNA"/>
</dbReference>
<evidence type="ECO:0000256" key="1">
    <source>
        <dbReference type="SAM" id="MobiDB-lite"/>
    </source>
</evidence>
<reference evidence="3 4" key="1">
    <citation type="submission" date="2019-02" db="EMBL/GenBank/DDBJ databases">
        <title>Deep-cultivation of Planctomycetes and their phenomic and genomic characterization uncovers novel biology.</title>
        <authorList>
            <person name="Wiegand S."/>
            <person name="Jogler M."/>
            <person name="Boedeker C."/>
            <person name="Pinto D."/>
            <person name="Vollmers J."/>
            <person name="Rivas-Marin E."/>
            <person name="Kohn T."/>
            <person name="Peeters S.H."/>
            <person name="Heuer A."/>
            <person name="Rast P."/>
            <person name="Oberbeckmann S."/>
            <person name="Bunk B."/>
            <person name="Jeske O."/>
            <person name="Meyerdierks A."/>
            <person name="Storesund J.E."/>
            <person name="Kallscheuer N."/>
            <person name="Luecker S."/>
            <person name="Lage O.M."/>
            <person name="Pohl T."/>
            <person name="Merkel B.J."/>
            <person name="Hornburger P."/>
            <person name="Mueller R.-W."/>
            <person name="Bruemmer F."/>
            <person name="Labrenz M."/>
            <person name="Spormann A.M."/>
            <person name="Op Den Camp H."/>
            <person name="Overmann J."/>
            <person name="Amann R."/>
            <person name="Jetten M.S.M."/>
            <person name="Mascher T."/>
            <person name="Medema M.H."/>
            <person name="Devos D.P."/>
            <person name="Kaster A.-K."/>
            <person name="Ovreas L."/>
            <person name="Rohde M."/>
            <person name="Galperin M.Y."/>
            <person name="Jogler C."/>
        </authorList>
    </citation>
    <scope>NUCLEOTIDE SEQUENCE [LARGE SCALE GENOMIC DNA]</scope>
    <source>
        <strain evidence="3 4">CA13</strain>
    </source>
</reference>
<feature type="transmembrane region" description="Helical" evidence="2">
    <location>
        <begin position="38"/>
        <end position="56"/>
    </location>
</feature>
<dbReference type="Gene3D" id="2.120.10.30">
    <property type="entry name" value="TolB, C-terminal domain"/>
    <property type="match status" value="2"/>
</dbReference>
<dbReference type="GO" id="GO:0008270">
    <property type="term" value="F:zinc ion binding"/>
    <property type="evidence" value="ECO:0007669"/>
    <property type="project" value="UniProtKB-KW"/>
</dbReference>
<dbReference type="PANTHER" id="PTHR24104">
    <property type="entry name" value="E3 UBIQUITIN-PROTEIN LIGASE NHLRC1-RELATED"/>
    <property type="match status" value="1"/>
</dbReference>
<evidence type="ECO:0008006" key="5">
    <source>
        <dbReference type="Google" id="ProtNLM"/>
    </source>
</evidence>
<comment type="caution">
    <text evidence="3">The sequence shown here is derived from an EMBL/GenBank/DDBJ whole genome shotgun (WGS) entry which is preliminary data.</text>
</comment>
<protein>
    <recommendedName>
        <fullName evidence="5">NHL repeat protein</fullName>
    </recommendedName>
</protein>
<evidence type="ECO:0000256" key="2">
    <source>
        <dbReference type="SAM" id="Phobius"/>
    </source>
</evidence>
<name>A0A5C5YZ03_9BACT</name>
<gene>
    <name evidence="3" type="ORF">CA13_11980</name>
</gene>
<dbReference type="InterPro" id="IPR011042">
    <property type="entry name" value="6-blade_b-propeller_TolB-like"/>
</dbReference>
<accession>A0A5C5YZ03</accession>
<keyword evidence="4" id="KW-1185">Reference proteome</keyword>
<dbReference type="InterPro" id="IPR050952">
    <property type="entry name" value="TRIM-NHL_E3_ligases"/>
</dbReference>
<feature type="region of interest" description="Disordered" evidence="1">
    <location>
        <begin position="1"/>
        <end position="30"/>
    </location>
</feature>
<proteinExistence type="predicted"/>
<sequence length="382" mass="40473">MSNKTAPNPHTPSQNTPSRTGAPSDSSPIQHPKGTASIVFWSIAVVVALLALYAVLQVDNWGDSGNNLPTRFGLDTAKLAAVDPALVNYAETQQYPIAMQSVRGIASLPDGGFVVAGDKTIQRFSRDGEPTESISCADEPICVTVAGDDHVMAGHLFVGFVARIDVFDTQGQLTRTIDDGFDPQTQITSLAVLEDYIYAADAGNRVIARFAADGKRLGSIGKADPSRKIPPFIVPSAHFDIVGSDDGILRAVNPGARRIQAFTLDGDLLGSWGKASAGIEGFFGCCNPAALALLPDGRFVTAEKGIPRVKVYAADGTFESVVATTDMLSANASSSIDIRDDHRADVLDVATDPNGRVLVLDPNTRAVRIFELKTEMVSTDES</sequence>
<dbReference type="SUPFAM" id="SSF63829">
    <property type="entry name" value="Calcium-dependent phosphotriesterase"/>
    <property type="match status" value="1"/>
</dbReference>
<organism evidence="3 4">
    <name type="scientific">Novipirellula herctigrandis</name>
    <dbReference type="NCBI Taxonomy" id="2527986"/>
    <lineage>
        <taxon>Bacteria</taxon>
        <taxon>Pseudomonadati</taxon>
        <taxon>Planctomycetota</taxon>
        <taxon>Planctomycetia</taxon>
        <taxon>Pirellulales</taxon>
        <taxon>Pirellulaceae</taxon>
        <taxon>Novipirellula</taxon>
    </lineage>
</organism>
<feature type="compositionally biased region" description="Polar residues" evidence="1">
    <location>
        <begin position="1"/>
        <end position="29"/>
    </location>
</feature>
<keyword evidence="2" id="KW-1133">Transmembrane helix</keyword>
<dbReference type="Proteomes" id="UP000315010">
    <property type="component" value="Unassembled WGS sequence"/>
</dbReference>
<dbReference type="OrthoDB" id="261034at2"/>
<evidence type="ECO:0000313" key="4">
    <source>
        <dbReference type="Proteomes" id="UP000315010"/>
    </source>
</evidence>
<dbReference type="RefSeq" id="WP_146394935.1">
    <property type="nucleotide sequence ID" value="NZ_SJPJ01000001.1"/>
</dbReference>
<evidence type="ECO:0000313" key="3">
    <source>
        <dbReference type="EMBL" id="TWT79791.1"/>
    </source>
</evidence>
<dbReference type="PANTHER" id="PTHR24104:SF25">
    <property type="entry name" value="PROTEIN LIN-41"/>
    <property type="match status" value="1"/>
</dbReference>
<keyword evidence="2" id="KW-0472">Membrane</keyword>